<evidence type="ECO:0000256" key="7">
    <source>
        <dbReference type="ARBA" id="ARBA00023170"/>
    </source>
</evidence>
<dbReference type="PANTHER" id="PTHR24082:SF507">
    <property type="entry name" value="BILE ACID RECEPTOR-RELATED"/>
    <property type="match status" value="1"/>
</dbReference>
<evidence type="ECO:0000313" key="9">
    <source>
        <dbReference type="EMBL" id="CAD7278893.1"/>
    </source>
</evidence>
<keyword evidence="10" id="KW-1185">Reference proteome</keyword>
<dbReference type="PRINTS" id="PR00398">
    <property type="entry name" value="STRDHORMONER"/>
</dbReference>
<dbReference type="InterPro" id="IPR050234">
    <property type="entry name" value="Nuclear_hormone_rcpt_NR1"/>
</dbReference>
<dbReference type="GO" id="GO:0004879">
    <property type="term" value="F:nuclear receptor activity"/>
    <property type="evidence" value="ECO:0007669"/>
    <property type="project" value="InterPro"/>
</dbReference>
<proteinExistence type="predicted"/>
<dbReference type="InterPro" id="IPR003069">
    <property type="entry name" value="Ecdystd_rcpt"/>
</dbReference>
<dbReference type="PRINTS" id="PR01283">
    <property type="entry name" value="ECDYSTEROIDR"/>
</dbReference>
<keyword evidence="3" id="KW-0862">Zinc</keyword>
<dbReference type="InterPro" id="IPR000536">
    <property type="entry name" value="Nucl_hrmn_rcpt_lig-bd"/>
</dbReference>
<dbReference type="GO" id="GO:0090575">
    <property type="term" value="C:RNA polymerase II transcription regulator complex"/>
    <property type="evidence" value="ECO:0007669"/>
    <property type="project" value="TreeGrafter"/>
</dbReference>
<dbReference type="EMBL" id="CAJPEX010001400">
    <property type="protein sequence ID" value="CAG0919045.1"/>
    <property type="molecule type" value="Genomic_DNA"/>
</dbReference>
<dbReference type="InterPro" id="IPR001723">
    <property type="entry name" value="Nuclear_hrmn_rcpt"/>
</dbReference>
<evidence type="ECO:0000313" key="10">
    <source>
        <dbReference type="Proteomes" id="UP000678499"/>
    </source>
</evidence>
<dbReference type="SUPFAM" id="SSF48508">
    <property type="entry name" value="Nuclear receptor ligand-binding domain"/>
    <property type="match status" value="1"/>
</dbReference>
<dbReference type="InterPro" id="IPR035500">
    <property type="entry name" value="NHR-like_dom_sf"/>
</dbReference>
<evidence type="ECO:0000256" key="5">
    <source>
        <dbReference type="ARBA" id="ARBA00023125"/>
    </source>
</evidence>
<dbReference type="Proteomes" id="UP000678499">
    <property type="component" value="Unassembled WGS sequence"/>
</dbReference>
<dbReference type="GO" id="GO:0035100">
    <property type="term" value="F:ecdysone binding"/>
    <property type="evidence" value="ECO:0007669"/>
    <property type="project" value="InterPro"/>
</dbReference>
<evidence type="ECO:0000259" key="8">
    <source>
        <dbReference type="PROSITE" id="PS51843"/>
    </source>
</evidence>
<organism evidence="9">
    <name type="scientific">Notodromas monacha</name>
    <dbReference type="NCBI Taxonomy" id="399045"/>
    <lineage>
        <taxon>Eukaryota</taxon>
        <taxon>Metazoa</taxon>
        <taxon>Ecdysozoa</taxon>
        <taxon>Arthropoda</taxon>
        <taxon>Crustacea</taxon>
        <taxon>Oligostraca</taxon>
        <taxon>Ostracoda</taxon>
        <taxon>Podocopa</taxon>
        <taxon>Podocopida</taxon>
        <taxon>Cypridocopina</taxon>
        <taxon>Cypridoidea</taxon>
        <taxon>Cyprididae</taxon>
        <taxon>Notodromas</taxon>
    </lineage>
</organism>
<dbReference type="AlphaFoldDB" id="A0A7R9GFN0"/>
<evidence type="ECO:0000256" key="2">
    <source>
        <dbReference type="ARBA" id="ARBA00022771"/>
    </source>
</evidence>
<dbReference type="GO" id="GO:0045944">
    <property type="term" value="P:positive regulation of transcription by RNA polymerase II"/>
    <property type="evidence" value="ECO:0007669"/>
    <property type="project" value="TreeGrafter"/>
</dbReference>
<sequence length="106" mass="12458">MSFVCDWDGFQQPQVVDAQALKRLSPEQEELINRLVFYQEEFEQPTKDDVERVPEFSVEADDEQGKFRHIAELTILTVQLIVEFSKRLPGFDTLLREDQITLLKQD</sequence>
<evidence type="ECO:0000256" key="4">
    <source>
        <dbReference type="ARBA" id="ARBA00023015"/>
    </source>
</evidence>
<dbReference type="OrthoDB" id="5837785at2759"/>
<name>A0A7R9GFN0_9CRUS</name>
<dbReference type="Gene3D" id="1.10.565.10">
    <property type="entry name" value="Retinoid X Receptor"/>
    <property type="match status" value="1"/>
</dbReference>
<keyword evidence="5" id="KW-0238">DNA-binding</keyword>
<keyword evidence="6" id="KW-0804">Transcription</keyword>
<dbReference type="PROSITE" id="PS51843">
    <property type="entry name" value="NR_LBD"/>
    <property type="match status" value="1"/>
</dbReference>
<feature type="domain" description="NR LBD" evidence="8">
    <location>
        <begin position="27"/>
        <end position="106"/>
    </location>
</feature>
<dbReference type="PANTHER" id="PTHR24082">
    <property type="entry name" value="NUCLEAR HORMONE RECEPTOR"/>
    <property type="match status" value="1"/>
</dbReference>
<keyword evidence="4" id="KW-0805">Transcription regulation</keyword>
<protein>
    <recommendedName>
        <fullName evidence="8">NR LBD domain-containing protein</fullName>
    </recommendedName>
</protein>
<evidence type="ECO:0000256" key="3">
    <source>
        <dbReference type="ARBA" id="ARBA00022833"/>
    </source>
</evidence>
<evidence type="ECO:0000256" key="1">
    <source>
        <dbReference type="ARBA" id="ARBA00022723"/>
    </source>
</evidence>
<dbReference type="GO" id="GO:0030154">
    <property type="term" value="P:cell differentiation"/>
    <property type="evidence" value="ECO:0007669"/>
    <property type="project" value="TreeGrafter"/>
</dbReference>
<dbReference type="GO" id="GO:0008270">
    <property type="term" value="F:zinc ion binding"/>
    <property type="evidence" value="ECO:0007669"/>
    <property type="project" value="UniProtKB-KW"/>
</dbReference>
<dbReference type="GO" id="GO:0000122">
    <property type="term" value="P:negative regulation of transcription by RNA polymerase II"/>
    <property type="evidence" value="ECO:0007669"/>
    <property type="project" value="TreeGrafter"/>
</dbReference>
<dbReference type="GO" id="GO:0000978">
    <property type="term" value="F:RNA polymerase II cis-regulatory region sequence-specific DNA binding"/>
    <property type="evidence" value="ECO:0007669"/>
    <property type="project" value="TreeGrafter"/>
</dbReference>
<accession>A0A7R9GFN0</accession>
<keyword evidence="2" id="KW-0863">Zinc-finger</keyword>
<keyword evidence="7" id="KW-0675">Receptor</keyword>
<evidence type="ECO:0000256" key="6">
    <source>
        <dbReference type="ARBA" id="ARBA00023163"/>
    </source>
</evidence>
<dbReference type="EMBL" id="OA883437">
    <property type="protein sequence ID" value="CAD7278893.1"/>
    <property type="molecule type" value="Genomic_DNA"/>
</dbReference>
<keyword evidence="1" id="KW-0479">Metal-binding</keyword>
<reference evidence="9" key="1">
    <citation type="submission" date="2020-11" db="EMBL/GenBank/DDBJ databases">
        <authorList>
            <person name="Tran Van P."/>
        </authorList>
    </citation>
    <scope>NUCLEOTIDE SEQUENCE</scope>
</reference>
<dbReference type="GO" id="GO:0035076">
    <property type="term" value="P:ecdysone receptor signaling pathway"/>
    <property type="evidence" value="ECO:0007669"/>
    <property type="project" value="InterPro"/>
</dbReference>
<gene>
    <name evidence="9" type="ORF">NMOB1V02_LOCUS6587</name>
</gene>